<dbReference type="PANTHER" id="PTHR43064">
    <property type="entry name" value="PHOSPHORIBOSYLAMINOIMIDAZOLE CARBOXYLASE-RELATED"/>
    <property type="match status" value="1"/>
</dbReference>
<dbReference type="GO" id="GO:0016787">
    <property type="term" value="F:hydrolase activity"/>
    <property type="evidence" value="ECO:0007669"/>
    <property type="project" value="InterPro"/>
</dbReference>
<gene>
    <name evidence="2" type="ORF">KL86DPRO_11590</name>
</gene>
<sequence length="264" mass="27012">MPEHNTLADILSLVAAGSLSPEDAAAQLKYAPFRQMLDGVTVDTHRHLRTGAPETVFARGKSAERLIAAVAALSGDTGAKPVLASRVSPEQGAALQKAFPDGTYWPEAATFSRGKPLPHTPPWPDAGDVMIVTAGTSDMPVALEALATLLFHGINAGLAADIGVAGLHRVTPWLPVFEKASALIVVAGMEGALPSVMAGLTGKPVVAVPTSVGYGVALGGFAALAGMLSSCSPGIAVVNIDNGYGAAMFALRLMQMKDHSSTLP</sequence>
<accession>A0A212JJ50</accession>
<protein>
    <submittedName>
        <fullName evidence="2">1-(5-phosphoribosyl)-5-amino-4-imidazole-carboxylate (AIR) carboxylase</fullName>
    </submittedName>
</protein>
<name>A0A212JJ50_9DELT</name>
<dbReference type="GO" id="GO:0006189">
    <property type="term" value="P:'de novo' IMP biosynthetic process"/>
    <property type="evidence" value="ECO:0007669"/>
    <property type="project" value="InterPro"/>
</dbReference>
<dbReference type="NCBIfam" id="NF033503">
    <property type="entry name" value="LarB"/>
    <property type="match status" value="1"/>
</dbReference>
<evidence type="ECO:0000259" key="1">
    <source>
        <dbReference type="SMART" id="SM01001"/>
    </source>
</evidence>
<dbReference type="Gene3D" id="3.40.50.1970">
    <property type="match status" value="1"/>
</dbReference>
<dbReference type="PANTHER" id="PTHR43064:SF1">
    <property type="entry name" value="SLL1489 PROTEIN"/>
    <property type="match status" value="1"/>
</dbReference>
<dbReference type="AlphaFoldDB" id="A0A212JJ50"/>
<feature type="domain" description="PurE" evidence="1">
    <location>
        <begin position="127"/>
        <end position="259"/>
    </location>
</feature>
<proteinExistence type="predicted"/>
<evidence type="ECO:0000313" key="2">
    <source>
        <dbReference type="EMBL" id="SBV99437.1"/>
    </source>
</evidence>
<reference evidence="2" key="1">
    <citation type="submission" date="2016-04" db="EMBL/GenBank/DDBJ databases">
        <authorList>
            <person name="Evans L.H."/>
            <person name="Alamgir A."/>
            <person name="Owens N."/>
            <person name="Weber N.D."/>
            <person name="Virtaneva K."/>
            <person name="Barbian K."/>
            <person name="Babar A."/>
            <person name="Rosenke K."/>
        </authorList>
    </citation>
    <scope>NUCLEOTIDE SEQUENCE</scope>
    <source>
        <strain evidence="2">86</strain>
    </source>
</reference>
<dbReference type="SUPFAM" id="SSF52255">
    <property type="entry name" value="N5-CAIR mutase (phosphoribosylaminoimidazole carboxylase, PurE)"/>
    <property type="match status" value="1"/>
</dbReference>
<dbReference type="SMART" id="SM01001">
    <property type="entry name" value="AIRC"/>
    <property type="match status" value="1"/>
</dbReference>
<dbReference type="Pfam" id="PF00731">
    <property type="entry name" value="AIRC"/>
    <property type="match status" value="1"/>
</dbReference>
<dbReference type="InterPro" id="IPR039476">
    <property type="entry name" value="P2CMN_synthase_LarB"/>
</dbReference>
<dbReference type="InterPro" id="IPR000031">
    <property type="entry name" value="PurE_dom"/>
</dbReference>
<organism evidence="2">
    <name type="scientific">uncultured delta proteobacterium</name>
    <dbReference type="NCBI Taxonomy" id="34034"/>
    <lineage>
        <taxon>Bacteria</taxon>
        <taxon>Deltaproteobacteria</taxon>
        <taxon>environmental samples</taxon>
    </lineage>
</organism>
<dbReference type="EMBL" id="FLUQ01000001">
    <property type="protein sequence ID" value="SBV99437.1"/>
    <property type="molecule type" value="Genomic_DNA"/>
</dbReference>